<proteinExistence type="predicted"/>
<accession>A0ABY7EGC9</accession>
<gene>
    <name evidence="1" type="ORF">MAR_019021</name>
</gene>
<protein>
    <submittedName>
        <fullName evidence="1">Uncharacterized protein</fullName>
    </submittedName>
</protein>
<dbReference type="EMBL" id="CP111017">
    <property type="protein sequence ID" value="WAR09063.1"/>
    <property type="molecule type" value="Genomic_DNA"/>
</dbReference>
<keyword evidence="2" id="KW-1185">Reference proteome</keyword>
<evidence type="ECO:0000313" key="1">
    <source>
        <dbReference type="EMBL" id="WAR09063.1"/>
    </source>
</evidence>
<reference evidence="1" key="1">
    <citation type="submission" date="2022-11" db="EMBL/GenBank/DDBJ databases">
        <title>Centuries of genome instability and evolution in soft-shell clam transmissible cancer (bioRxiv).</title>
        <authorList>
            <person name="Hart S.F.M."/>
            <person name="Yonemitsu M.A."/>
            <person name="Giersch R.M."/>
            <person name="Beal B.F."/>
            <person name="Arriagada G."/>
            <person name="Davis B.W."/>
            <person name="Ostrander E.A."/>
            <person name="Goff S.P."/>
            <person name="Metzger M.J."/>
        </authorList>
    </citation>
    <scope>NUCLEOTIDE SEQUENCE</scope>
    <source>
        <strain evidence="1">MELC-2E11</strain>
        <tissue evidence="1">Siphon/mantle</tissue>
    </source>
</reference>
<name>A0ABY7EGC9_MYAAR</name>
<sequence length="90" mass="10566">MVPHILVNHCVAHRQLTRRRESFRGTAFSVLPRLWLQNSVSIRDPDYFEEPKVKVTEAKDVRWLSQNKAVEATRRCLSSLLTILKHEARE</sequence>
<evidence type="ECO:0000313" key="2">
    <source>
        <dbReference type="Proteomes" id="UP001164746"/>
    </source>
</evidence>
<organism evidence="1 2">
    <name type="scientific">Mya arenaria</name>
    <name type="common">Soft-shell clam</name>
    <dbReference type="NCBI Taxonomy" id="6604"/>
    <lineage>
        <taxon>Eukaryota</taxon>
        <taxon>Metazoa</taxon>
        <taxon>Spiralia</taxon>
        <taxon>Lophotrochozoa</taxon>
        <taxon>Mollusca</taxon>
        <taxon>Bivalvia</taxon>
        <taxon>Autobranchia</taxon>
        <taxon>Heteroconchia</taxon>
        <taxon>Euheterodonta</taxon>
        <taxon>Imparidentia</taxon>
        <taxon>Neoheterodontei</taxon>
        <taxon>Myida</taxon>
        <taxon>Myoidea</taxon>
        <taxon>Myidae</taxon>
        <taxon>Mya</taxon>
    </lineage>
</organism>
<dbReference type="Proteomes" id="UP001164746">
    <property type="component" value="Chromosome 6"/>
</dbReference>